<gene>
    <name evidence="3" type="primary">100633650</name>
</gene>
<dbReference type="AlphaFoldDB" id="A0A1X7TZ12"/>
<dbReference type="KEGG" id="aqu:100633650"/>
<dbReference type="InterPro" id="IPR000626">
    <property type="entry name" value="Ubiquitin-like_dom"/>
</dbReference>
<reference evidence="3" key="2">
    <citation type="submission" date="2017-05" db="UniProtKB">
        <authorList>
            <consortium name="EnsemblMetazoa"/>
        </authorList>
    </citation>
    <scope>IDENTIFICATION</scope>
</reference>
<dbReference type="InterPro" id="IPR039049">
    <property type="entry name" value="ELOB"/>
</dbReference>
<dbReference type="PANTHER" id="PTHR13248">
    <property type="entry name" value="TRANSCRIPTION ELONGATION FACTOR B POLYPEPTIDE 2"/>
    <property type="match status" value="1"/>
</dbReference>
<dbReference type="PANTHER" id="PTHR13248:SF4">
    <property type="entry name" value="ELONGIN B"/>
    <property type="match status" value="1"/>
</dbReference>
<dbReference type="STRING" id="400682.A0A1X7TZ12"/>
<feature type="region of interest" description="Disordered" evidence="1">
    <location>
        <begin position="91"/>
        <end position="125"/>
    </location>
</feature>
<dbReference type="PROSITE" id="PS50053">
    <property type="entry name" value="UBIQUITIN_2"/>
    <property type="match status" value="1"/>
</dbReference>
<dbReference type="GO" id="GO:0070449">
    <property type="term" value="C:elongin complex"/>
    <property type="evidence" value="ECO:0007669"/>
    <property type="project" value="InterPro"/>
</dbReference>
<evidence type="ECO:0000313" key="4">
    <source>
        <dbReference type="Proteomes" id="UP000007879"/>
    </source>
</evidence>
<dbReference type="GO" id="GO:0030891">
    <property type="term" value="C:VCB complex"/>
    <property type="evidence" value="ECO:0007669"/>
    <property type="project" value="InterPro"/>
</dbReference>
<dbReference type="Proteomes" id="UP000007879">
    <property type="component" value="Unassembled WGS sequence"/>
</dbReference>
<dbReference type="eggNOG" id="KOG4495">
    <property type="taxonomic scope" value="Eukaryota"/>
</dbReference>
<dbReference type="CDD" id="cd01788">
    <property type="entry name" value="Ubl_ElonginB"/>
    <property type="match status" value="1"/>
</dbReference>
<evidence type="ECO:0000256" key="1">
    <source>
        <dbReference type="SAM" id="MobiDB-lite"/>
    </source>
</evidence>
<reference evidence="4" key="1">
    <citation type="journal article" date="2010" name="Nature">
        <title>The Amphimedon queenslandica genome and the evolution of animal complexity.</title>
        <authorList>
            <person name="Srivastava M."/>
            <person name="Simakov O."/>
            <person name="Chapman J."/>
            <person name="Fahey B."/>
            <person name="Gauthier M.E."/>
            <person name="Mitros T."/>
            <person name="Richards G.S."/>
            <person name="Conaco C."/>
            <person name="Dacre M."/>
            <person name="Hellsten U."/>
            <person name="Larroux C."/>
            <person name="Putnam N.H."/>
            <person name="Stanke M."/>
            <person name="Adamska M."/>
            <person name="Darling A."/>
            <person name="Degnan S.M."/>
            <person name="Oakley T.H."/>
            <person name="Plachetzki D.C."/>
            <person name="Zhai Y."/>
            <person name="Adamski M."/>
            <person name="Calcino A."/>
            <person name="Cummins S.F."/>
            <person name="Goodstein D.M."/>
            <person name="Harris C."/>
            <person name="Jackson D.J."/>
            <person name="Leys S.P."/>
            <person name="Shu S."/>
            <person name="Woodcroft B.J."/>
            <person name="Vervoort M."/>
            <person name="Kosik K.S."/>
            <person name="Manning G."/>
            <person name="Degnan B.M."/>
            <person name="Rokhsar D.S."/>
        </authorList>
    </citation>
    <scope>NUCLEOTIDE SEQUENCE [LARGE SCALE GENOMIC DNA]</scope>
</reference>
<name>A0A1X7TZ12_AMPQE</name>
<dbReference type="OrthoDB" id="7537057at2759"/>
<dbReference type="EnsemblMetazoa" id="Aqu2.1.20506_001">
    <property type="protein sequence ID" value="Aqu2.1.20506_001"/>
    <property type="gene ID" value="Aqu2.1.20506"/>
</dbReference>
<dbReference type="InterPro" id="IPR029071">
    <property type="entry name" value="Ubiquitin-like_domsf"/>
</dbReference>
<keyword evidence="4" id="KW-1185">Reference proteome</keyword>
<dbReference type="InParanoid" id="A0A1X7TZ12"/>
<dbReference type="SUPFAM" id="SSF54236">
    <property type="entry name" value="Ubiquitin-like"/>
    <property type="match status" value="1"/>
</dbReference>
<sequence length="125" mass="13856">MDVFLMIRRKKQTILLDATEETTVTQLKKTLEAILKRPPDEIQLYKMDTNEALDDTRTLGDCGYKSSNSKAQDPSQIGLRLKIDGEYENFDITPYSTPPDLPDVMRTPDVSGGGQMSSVAAGGKE</sequence>
<evidence type="ECO:0000259" key="2">
    <source>
        <dbReference type="PROSITE" id="PS50053"/>
    </source>
</evidence>
<accession>A0A1X7TZ12</accession>
<protein>
    <recommendedName>
        <fullName evidence="2">Ubiquitin-like domain-containing protein</fullName>
    </recommendedName>
</protein>
<dbReference type="OMA" id="GQEQMDQ"/>
<feature type="domain" description="Ubiquitin-like" evidence="2">
    <location>
        <begin position="1"/>
        <end position="69"/>
    </location>
</feature>
<proteinExistence type="predicted"/>
<organism evidence="3">
    <name type="scientific">Amphimedon queenslandica</name>
    <name type="common">Sponge</name>
    <dbReference type="NCBI Taxonomy" id="400682"/>
    <lineage>
        <taxon>Eukaryota</taxon>
        <taxon>Metazoa</taxon>
        <taxon>Porifera</taxon>
        <taxon>Demospongiae</taxon>
        <taxon>Heteroscleromorpha</taxon>
        <taxon>Haplosclerida</taxon>
        <taxon>Niphatidae</taxon>
        <taxon>Amphimedon</taxon>
    </lineage>
</organism>
<dbReference type="EnsemblMetazoa" id="XM_003389406.3">
    <property type="protein sequence ID" value="XP_003389454.1"/>
    <property type="gene ID" value="LOC100633650"/>
</dbReference>
<dbReference type="Gene3D" id="3.10.20.90">
    <property type="entry name" value="Phosphatidylinositol 3-kinase Catalytic Subunit, Chain A, domain 1"/>
    <property type="match status" value="1"/>
</dbReference>
<dbReference type="GO" id="GO:0006368">
    <property type="term" value="P:transcription elongation by RNA polymerase II"/>
    <property type="evidence" value="ECO:0007669"/>
    <property type="project" value="InterPro"/>
</dbReference>
<evidence type="ECO:0000313" key="3">
    <source>
        <dbReference type="EnsemblMetazoa" id="Aqu2.1.20506_001"/>
    </source>
</evidence>